<sequence length="397" mass="42303">MRSIIRYVFSVLLLLAGVSTALADCPKYNTLPRAREGAVGYDKTEKCIFLCDGNQWQTQCPTVTNPGCTGICVPGSDPIPFNVCFEAEDPANTGVSSIVNTTTPPGGKMRSSFGNTSEYLDFAPFNIPEAAYYTLDIYYASAENPSAGITPNGGTLQTLYLGTSYVQNQYDSWFKVAKKSINIPLKQGSNNLRVAGTNSGGAFSLDKICIRNGAASEPWQPNVGICTAPEPDWVADEWSECFADCGNQGYRYRSYSCSETTGTSTTTYTCPTGGCAGSKPANTTSSCTKTCTSSQPGEDEEECTRTCGPAHCQFDQAGVNLNLASCYNGGTYICGSTAQSPGVKNHSGYYAPVTGFYGCYSHACKLVNSGHDITGRQCYISISTGDEGTVQEDCSCQ</sequence>
<keyword evidence="3" id="KW-0614">Plasmid</keyword>
<dbReference type="GO" id="GO:0030246">
    <property type="term" value="F:carbohydrate binding"/>
    <property type="evidence" value="ECO:0007669"/>
    <property type="project" value="InterPro"/>
</dbReference>
<dbReference type="Proteomes" id="UP000009309">
    <property type="component" value="Plasmid pFLIM02"/>
</dbReference>
<keyword evidence="4" id="KW-1185">Reference proteome</keyword>
<dbReference type="PROSITE" id="PS51175">
    <property type="entry name" value="CBM6"/>
    <property type="match status" value="1"/>
</dbReference>
<organism evidence="3 4">
    <name type="scientific">Fibrisoma limi BUZ 3</name>
    <dbReference type="NCBI Taxonomy" id="1185876"/>
    <lineage>
        <taxon>Bacteria</taxon>
        <taxon>Pseudomonadati</taxon>
        <taxon>Bacteroidota</taxon>
        <taxon>Cytophagia</taxon>
        <taxon>Cytophagales</taxon>
        <taxon>Spirosomataceae</taxon>
        <taxon>Fibrisoma</taxon>
    </lineage>
</organism>
<proteinExistence type="predicted"/>
<name>I2GU82_9BACT</name>
<evidence type="ECO:0000259" key="2">
    <source>
        <dbReference type="PROSITE" id="PS51175"/>
    </source>
</evidence>
<reference evidence="3 4" key="1">
    <citation type="journal article" date="2012" name="J. Bacteriol.">
        <title>Genome Sequence of the Filamentous Bacterium Fibrisoma limi BUZ 3T.</title>
        <authorList>
            <person name="Filippini M."/>
            <person name="Qi W."/>
            <person name="Jaenicke S."/>
            <person name="Goesmann A."/>
            <person name="Smits T.H."/>
            <person name="Bagheri H.C."/>
        </authorList>
    </citation>
    <scope>NUCLEOTIDE SEQUENCE [LARGE SCALE GENOMIC DNA]</scope>
    <source>
        <strain evidence="4">BUZ 3T</strain>
        <plasmid evidence="3 4">pFLIM02</plasmid>
    </source>
</reference>
<feature type="domain" description="CBM6" evidence="2">
    <location>
        <begin position="83"/>
        <end position="211"/>
    </location>
</feature>
<evidence type="ECO:0000313" key="4">
    <source>
        <dbReference type="Proteomes" id="UP000009309"/>
    </source>
</evidence>
<feature type="signal peptide" evidence="1">
    <location>
        <begin position="1"/>
        <end position="23"/>
    </location>
</feature>
<dbReference type="InterPro" id="IPR005084">
    <property type="entry name" value="CBM6"/>
</dbReference>
<feature type="chain" id="PRO_5003659257" description="CBM6 domain-containing protein" evidence="1">
    <location>
        <begin position="24"/>
        <end position="397"/>
    </location>
</feature>
<dbReference type="EMBL" id="HE805917">
    <property type="protein sequence ID" value="CCH57683.1"/>
    <property type="molecule type" value="Genomic_DNA"/>
</dbReference>
<evidence type="ECO:0000256" key="1">
    <source>
        <dbReference type="SAM" id="SignalP"/>
    </source>
</evidence>
<dbReference type="AlphaFoldDB" id="I2GU82"/>
<dbReference type="Pfam" id="PF03422">
    <property type="entry name" value="CBM_6"/>
    <property type="match status" value="1"/>
</dbReference>
<dbReference type="InterPro" id="IPR008979">
    <property type="entry name" value="Galactose-bd-like_sf"/>
</dbReference>
<dbReference type="Gene3D" id="2.60.120.260">
    <property type="entry name" value="Galactose-binding domain-like"/>
    <property type="match status" value="1"/>
</dbReference>
<dbReference type="RefSeq" id="WP_015056845.1">
    <property type="nucleotide sequence ID" value="NC_019015.1"/>
</dbReference>
<geneLocation type="plasmid" evidence="3 4">
    <name>pFLIM02</name>
</geneLocation>
<protein>
    <recommendedName>
        <fullName evidence="2">CBM6 domain-containing protein</fullName>
    </recommendedName>
</protein>
<evidence type="ECO:0000313" key="3">
    <source>
        <dbReference type="EMBL" id="CCH57683.1"/>
    </source>
</evidence>
<keyword evidence="1" id="KW-0732">Signal</keyword>
<dbReference type="SUPFAM" id="SSF49785">
    <property type="entry name" value="Galactose-binding domain-like"/>
    <property type="match status" value="1"/>
</dbReference>
<gene>
    <name evidence="3" type="ORF">BN8_p06892</name>
</gene>
<accession>I2GU82</accession>
<dbReference type="OrthoDB" id="1031955at2"/>